<keyword evidence="2" id="KW-1185">Reference proteome</keyword>
<accession>A0A1M7ZQ42</accession>
<dbReference type="InterPro" id="IPR025639">
    <property type="entry name" value="DruA"/>
</dbReference>
<protein>
    <submittedName>
        <fullName evidence="1">Uncharacterized protein</fullName>
    </submittedName>
</protein>
<dbReference type="STRING" id="1123029.SAMN02745172_03686"/>
<dbReference type="EMBL" id="FRXO01000009">
    <property type="protein sequence ID" value="SHO67024.1"/>
    <property type="molecule type" value="Genomic_DNA"/>
</dbReference>
<proteinExistence type="predicted"/>
<evidence type="ECO:0000313" key="2">
    <source>
        <dbReference type="Proteomes" id="UP000186406"/>
    </source>
</evidence>
<sequence>MSAQTGGIAKPFDKEAALKRAIRRHFKTLGFTKNADGALVLPGEGKTVVRQLHRAQRRDRLQSAQPFLERALPKALPSFAEGSELDVSRIRLALRVVKSDTPEADLFRVATMTWSVPVSVGFGRRMRYLVWDESHDRLAGVIALGDPVYNLSVRDNAIGWTVHDRAERLVGLLDAYVLGAVPPYSFLLGGKAVACLVRSRDIFADFQAKYGGTVGVISKVAKSANLLAVTTTSSMGRSSVYNRLRLDGENYFERVGYTIGWGHFHITDTLFEQMRDYLRERDHAYADHHEFGEGPNWRLRTIRAALKALRINETVLKHGIQREVFVAKFAANAFDVLHYGEKEPDVSGLRSVAEISAMAVERWMAPRAARGEIDYHSWTRSQIPRLIRGLVDLPRADLRCTG</sequence>
<reference evidence="1 2" key="1">
    <citation type="submission" date="2016-12" db="EMBL/GenBank/DDBJ databases">
        <authorList>
            <person name="Song W.-J."/>
            <person name="Kurnit D.M."/>
        </authorList>
    </citation>
    <scope>NUCLEOTIDE SEQUENCE [LARGE SCALE GENOMIC DNA]</scope>
    <source>
        <strain evidence="1 2">DSM 19599</strain>
    </source>
</reference>
<gene>
    <name evidence="1" type="ORF">SAMN02745172_03686</name>
</gene>
<name>A0A1M7ZQ42_9HYPH</name>
<dbReference type="AlphaFoldDB" id="A0A1M7ZQ42"/>
<dbReference type="Pfam" id="PF14236">
    <property type="entry name" value="DruA"/>
    <property type="match status" value="1"/>
</dbReference>
<dbReference type="Proteomes" id="UP000186406">
    <property type="component" value="Unassembled WGS sequence"/>
</dbReference>
<dbReference type="RefSeq" id="WP_073631422.1">
    <property type="nucleotide sequence ID" value="NZ_FRXO01000009.1"/>
</dbReference>
<organism evidence="1 2">
    <name type="scientific">Pseudoxanthobacter soli DSM 19599</name>
    <dbReference type="NCBI Taxonomy" id="1123029"/>
    <lineage>
        <taxon>Bacteria</taxon>
        <taxon>Pseudomonadati</taxon>
        <taxon>Pseudomonadota</taxon>
        <taxon>Alphaproteobacteria</taxon>
        <taxon>Hyphomicrobiales</taxon>
        <taxon>Segnochrobactraceae</taxon>
        <taxon>Pseudoxanthobacter</taxon>
    </lineage>
</organism>
<evidence type="ECO:0000313" key="1">
    <source>
        <dbReference type="EMBL" id="SHO67024.1"/>
    </source>
</evidence>
<dbReference type="OrthoDB" id="6637466at2"/>